<protein>
    <submittedName>
        <fullName evidence="4">Phosphoglycerate mutase</fullName>
    </submittedName>
</protein>
<sequence length="232" mass="25739">MFAMMEASNHAEALMSFNVYMVRHGQTYLNLYHRMQGWSDAPLTEKGLADGTHAGELLSAVPFTAAYSSDLARTQATGKLILAENGSGITATTPCQEFREQFFGYWEGYDDGLLWHQVGSPRGGNSYNELIEKYGLQETTDLVAAADQYHHAETYADIWTRIQAGIQLLRDNSQDGDNVLVVTHGTYLRHVLDHYATDLPTQPGPRNGSVTKLVIDDATVTVKYSDRLTSID</sequence>
<dbReference type="PANTHER" id="PTHR46517">
    <property type="entry name" value="FRUCTOSE-2,6-BISPHOSPHATASE TIGAR"/>
    <property type="match status" value="1"/>
</dbReference>
<organism evidence="4 5">
    <name type="scientific">Furfurilactobacillus siliginis</name>
    <dbReference type="NCBI Taxonomy" id="348151"/>
    <lineage>
        <taxon>Bacteria</taxon>
        <taxon>Bacillati</taxon>
        <taxon>Bacillota</taxon>
        <taxon>Bacilli</taxon>
        <taxon>Lactobacillales</taxon>
        <taxon>Lactobacillaceae</taxon>
        <taxon>Furfurilactobacillus</taxon>
    </lineage>
</organism>
<dbReference type="GO" id="GO:0005829">
    <property type="term" value="C:cytosol"/>
    <property type="evidence" value="ECO:0007669"/>
    <property type="project" value="TreeGrafter"/>
</dbReference>
<name>A0A0R2L3X9_9LACO</name>
<dbReference type="InterPro" id="IPR051695">
    <property type="entry name" value="Phosphoglycerate_Mutase"/>
</dbReference>
<dbReference type="PATRIC" id="fig|348151.3.peg.1337"/>
<evidence type="ECO:0000313" key="4">
    <source>
        <dbReference type="EMBL" id="KRN96338.1"/>
    </source>
</evidence>
<dbReference type="InterPro" id="IPR029033">
    <property type="entry name" value="His_PPase_superfam"/>
</dbReference>
<feature type="active site" description="Tele-phosphohistidine intermediate" evidence="2">
    <location>
        <position position="24"/>
    </location>
</feature>
<accession>A0A0R2L3X9</accession>
<keyword evidence="1" id="KW-0378">Hydrolase</keyword>
<dbReference type="SMART" id="SM00855">
    <property type="entry name" value="PGAM"/>
    <property type="match status" value="1"/>
</dbReference>
<dbReference type="GO" id="GO:0043456">
    <property type="term" value="P:regulation of pentose-phosphate shunt"/>
    <property type="evidence" value="ECO:0007669"/>
    <property type="project" value="TreeGrafter"/>
</dbReference>
<dbReference type="PANTHER" id="PTHR46517:SF1">
    <property type="entry name" value="FRUCTOSE-2,6-BISPHOSPHATASE TIGAR"/>
    <property type="match status" value="1"/>
</dbReference>
<dbReference type="AlphaFoldDB" id="A0A0R2L3X9"/>
<reference evidence="4 5" key="1">
    <citation type="journal article" date="2015" name="Genome Announc.">
        <title>Expanding the biotechnology potential of lactobacilli through comparative genomics of 213 strains and associated genera.</title>
        <authorList>
            <person name="Sun Z."/>
            <person name="Harris H.M."/>
            <person name="McCann A."/>
            <person name="Guo C."/>
            <person name="Argimon S."/>
            <person name="Zhang W."/>
            <person name="Yang X."/>
            <person name="Jeffery I.B."/>
            <person name="Cooney J.C."/>
            <person name="Kagawa T.F."/>
            <person name="Liu W."/>
            <person name="Song Y."/>
            <person name="Salvetti E."/>
            <person name="Wrobel A."/>
            <person name="Rasinkangas P."/>
            <person name="Parkhill J."/>
            <person name="Rea M.C."/>
            <person name="O'Sullivan O."/>
            <person name="Ritari J."/>
            <person name="Douillard F.P."/>
            <person name="Paul Ross R."/>
            <person name="Yang R."/>
            <person name="Briner A.E."/>
            <person name="Felis G.E."/>
            <person name="de Vos W.M."/>
            <person name="Barrangou R."/>
            <person name="Klaenhammer T.R."/>
            <person name="Caufield P.W."/>
            <person name="Cui Y."/>
            <person name="Zhang H."/>
            <person name="O'Toole P.W."/>
        </authorList>
    </citation>
    <scope>NUCLEOTIDE SEQUENCE [LARGE SCALE GENOMIC DNA]</scope>
    <source>
        <strain evidence="4 5">DSM 22696</strain>
    </source>
</reference>
<dbReference type="EMBL" id="JQCB01000004">
    <property type="protein sequence ID" value="KRN96338.1"/>
    <property type="molecule type" value="Genomic_DNA"/>
</dbReference>
<gene>
    <name evidence="4" type="ORF">IV55_GL001300</name>
</gene>
<evidence type="ECO:0000313" key="5">
    <source>
        <dbReference type="Proteomes" id="UP000051139"/>
    </source>
</evidence>
<feature type="binding site" evidence="3">
    <location>
        <begin position="23"/>
        <end position="30"/>
    </location>
    <ligand>
        <name>substrate</name>
    </ligand>
</feature>
<feature type="active site" description="Proton donor/acceptor" evidence="2">
    <location>
        <position position="100"/>
    </location>
</feature>
<comment type="caution">
    <text evidence="4">The sequence shown here is derived from an EMBL/GenBank/DDBJ whole genome shotgun (WGS) entry which is preliminary data.</text>
</comment>
<evidence type="ECO:0000256" key="1">
    <source>
        <dbReference type="ARBA" id="ARBA00022801"/>
    </source>
</evidence>
<feature type="binding site" evidence="3">
    <location>
        <position position="73"/>
    </location>
    <ligand>
        <name>substrate</name>
    </ligand>
</feature>
<keyword evidence="5" id="KW-1185">Reference proteome</keyword>
<evidence type="ECO:0000256" key="3">
    <source>
        <dbReference type="PIRSR" id="PIRSR613078-2"/>
    </source>
</evidence>
<dbReference type="Gene3D" id="3.40.50.1240">
    <property type="entry name" value="Phosphoglycerate mutase-like"/>
    <property type="match status" value="1"/>
</dbReference>
<evidence type="ECO:0000256" key="2">
    <source>
        <dbReference type="PIRSR" id="PIRSR613078-1"/>
    </source>
</evidence>
<dbReference type="Proteomes" id="UP000051139">
    <property type="component" value="Unassembled WGS sequence"/>
</dbReference>
<dbReference type="InterPro" id="IPR013078">
    <property type="entry name" value="His_Pase_superF_clade-1"/>
</dbReference>
<dbReference type="Pfam" id="PF00300">
    <property type="entry name" value="His_Phos_1"/>
    <property type="match status" value="1"/>
</dbReference>
<dbReference type="GO" id="GO:0045820">
    <property type="term" value="P:negative regulation of glycolytic process"/>
    <property type="evidence" value="ECO:0007669"/>
    <property type="project" value="TreeGrafter"/>
</dbReference>
<dbReference type="SUPFAM" id="SSF53254">
    <property type="entry name" value="Phosphoglycerate mutase-like"/>
    <property type="match status" value="1"/>
</dbReference>
<proteinExistence type="predicted"/>
<dbReference type="STRING" id="348151.IV55_GL001300"/>
<dbReference type="CDD" id="cd07067">
    <property type="entry name" value="HP_PGM_like"/>
    <property type="match status" value="1"/>
</dbReference>
<dbReference type="GO" id="GO:0004331">
    <property type="term" value="F:fructose-2,6-bisphosphate 2-phosphatase activity"/>
    <property type="evidence" value="ECO:0007669"/>
    <property type="project" value="TreeGrafter"/>
</dbReference>